<feature type="transmembrane region" description="Helical" evidence="6">
    <location>
        <begin position="169"/>
        <end position="191"/>
    </location>
</feature>
<protein>
    <recommendedName>
        <fullName evidence="6">TVP38/TMEM64 family membrane protein</fullName>
    </recommendedName>
</protein>
<keyword evidence="2 6" id="KW-1003">Cell membrane</keyword>
<reference evidence="9" key="1">
    <citation type="journal article" date="2019" name="Int. J. Syst. Evol. Microbiol.">
        <title>The Global Catalogue of Microorganisms (GCM) 10K type strain sequencing project: providing services to taxonomists for standard genome sequencing and annotation.</title>
        <authorList>
            <consortium name="The Broad Institute Genomics Platform"/>
            <consortium name="The Broad Institute Genome Sequencing Center for Infectious Disease"/>
            <person name="Wu L."/>
            <person name="Ma J."/>
        </authorList>
    </citation>
    <scope>NUCLEOTIDE SEQUENCE [LARGE SCALE GENOMIC DNA]</scope>
    <source>
        <strain evidence="9">JCM 13476</strain>
    </source>
</reference>
<accession>A0ABP3I949</accession>
<keyword evidence="5 6" id="KW-0472">Membrane</keyword>
<dbReference type="PANTHER" id="PTHR12677:SF59">
    <property type="entry name" value="GOLGI APPARATUS MEMBRANE PROTEIN TVP38-RELATED"/>
    <property type="match status" value="1"/>
</dbReference>
<feature type="transmembrane region" description="Helical" evidence="6">
    <location>
        <begin position="96"/>
        <end position="113"/>
    </location>
</feature>
<dbReference type="Proteomes" id="UP001500791">
    <property type="component" value="Unassembled WGS sequence"/>
</dbReference>
<evidence type="ECO:0000256" key="2">
    <source>
        <dbReference type="ARBA" id="ARBA00022475"/>
    </source>
</evidence>
<evidence type="ECO:0000256" key="6">
    <source>
        <dbReference type="RuleBase" id="RU366058"/>
    </source>
</evidence>
<dbReference type="PANTHER" id="PTHR12677">
    <property type="entry name" value="GOLGI APPARATUS MEMBRANE PROTEIN TVP38-RELATED"/>
    <property type="match status" value="1"/>
</dbReference>
<feature type="transmembrane region" description="Helical" evidence="6">
    <location>
        <begin position="58"/>
        <end position="89"/>
    </location>
</feature>
<keyword evidence="9" id="KW-1185">Reference proteome</keyword>
<keyword evidence="3 6" id="KW-0812">Transmembrane</keyword>
<organism evidence="8 9">
    <name type="scientific">Brevundimonas terrae</name>
    <dbReference type="NCBI Taxonomy" id="363631"/>
    <lineage>
        <taxon>Bacteria</taxon>
        <taxon>Pseudomonadati</taxon>
        <taxon>Pseudomonadota</taxon>
        <taxon>Alphaproteobacteria</taxon>
        <taxon>Caulobacterales</taxon>
        <taxon>Caulobacteraceae</taxon>
        <taxon>Brevundimonas</taxon>
    </lineage>
</organism>
<evidence type="ECO:0000313" key="9">
    <source>
        <dbReference type="Proteomes" id="UP001500791"/>
    </source>
</evidence>
<dbReference type="InterPro" id="IPR015414">
    <property type="entry name" value="TMEM64"/>
</dbReference>
<feature type="domain" description="VTT" evidence="7">
    <location>
        <begin position="77"/>
        <end position="191"/>
    </location>
</feature>
<dbReference type="Pfam" id="PF09335">
    <property type="entry name" value="VTT_dom"/>
    <property type="match status" value="1"/>
</dbReference>
<evidence type="ECO:0000256" key="5">
    <source>
        <dbReference type="ARBA" id="ARBA00023136"/>
    </source>
</evidence>
<comment type="caution">
    <text evidence="8">The sequence shown here is derived from an EMBL/GenBank/DDBJ whole genome shotgun (WGS) entry which is preliminary data.</text>
</comment>
<gene>
    <name evidence="8" type="ORF">GCM10009093_19350</name>
</gene>
<dbReference type="InterPro" id="IPR032816">
    <property type="entry name" value="VTT_dom"/>
</dbReference>
<name>A0ABP3I949_9CAUL</name>
<dbReference type="RefSeq" id="WP_167177197.1">
    <property type="nucleotide sequence ID" value="NZ_BAAAEJ010000007.1"/>
</dbReference>
<dbReference type="EMBL" id="BAAAEJ010000007">
    <property type="protein sequence ID" value="GAA0392902.1"/>
    <property type="molecule type" value="Genomic_DNA"/>
</dbReference>
<evidence type="ECO:0000256" key="1">
    <source>
        <dbReference type="ARBA" id="ARBA00004651"/>
    </source>
</evidence>
<evidence type="ECO:0000256" key="4">
    <source>
        <dbReference type="ARBA" id="ARBA00022989"/>
    </source>
</evidence>
<keyword evidence="4 6" id="KW-1133">Transmembrane helix</keyword>
<feature type="transmembrane region" description="Helical" evidence="6">
    <location>
        <begin position="203"/>
        <end position="223"/>
    </location>
</feature>
<evidence type="ECO:0000313" key="8">
    <source>
        <dbReference type="EMBL" id="GAA0392902.1"/>
    </source>
</evidence>
<proteinExistence type="inferred from homology"/>
<sequence>MRHIVDFLMQMEGKRWRVLLAGVLVLAAISLVFAVGKQQFAHSEEELALWLSGYRAGPWGLVAAIVLFTVAAFVGAPQFILIGLCVLAFGPWHGFTYSWIATVVSAAVTYWLGRGPAALWLERIGGEGFERMKAFVGRNAFVASFIIRNVPSAPFIVVNSAFGAVRAGFWGYLAGCALGVLPKTAMVAFFGGGFMTAVKGDGVWTSVILSVIGLTALAVMLWVREIIRRR</sequence>
<comment type="subcellular location">
    <subcellularLocation>
        <location evidence="1 6">Cell membrane</location>
        <topology evidence="1 6">Multi-pass membrane protein</topology>
    </subcellularLocation>
</comment>
<evidence type="ECO:0000256" key="3">
    <source>
        <dbReference type="ARBA" id="ARBA00022692"/>
    </source>
</evidence>
<feature type="transmembrane region" description="Helical" evidence="6">
    <location>
        <begin position="140"/>
        <end position="162"/>
    </location>
</feature>
<evidence type="ECO:0000259" key="7">
    <source>
        <dbReference type="Pfam" id="PF09335"/>
    </source>
</evidence>
<comment type="similarity">
    <text evidence="6">Belongs to the TVP38/TMEM64 family.</text>
</comment>